<protein>
    <submittedName>
        <fullName evidence="13">Uncharacterized protein</fullName>
    </submittedName>
</protein>
<feature type="compositionally biased region" description="Polar residues" evidence="9">
    <location>
        <begin position="131"/>
        <end position="146"/>
    </location>
</feature>
<feature type="region of interest" description="Disordered" evidence="9">
    <location>
        <begin position="494"/>
        <end position="693"/>
    </location>
</feature>
<comment type="similarity">
    <text evidence="2">Belongs to the XPC family.</text>
</comment>
<dbReference type="EMBL" id="JABFTP020000185">
    <property type="protein sequence ID" value="KAL3286502.1"/>
    <property type="molecule type" value="Genomic_DNA"/>
</dbReference>
<dbReference type="PANTHER" id="PTHR12135">
    <property type="entry name" value="DNA REPAIR PROTEIN XP-C / RAD4"/>
    <property type="match status" value="1"/>
</dbReference>
<evidence type="ECO:0000313" key="13">
    <source>
        <dbReference type="EMBL" id="KAL3286502.1"/>
    </source>
</evidence>
<dbReference type="PANTHER" id="PTHR12135:SF0">
    <property type="entry name" value="DNA REPAIR PROTEIN COMPLEMENTING XP-C CELLS"/>
    <property type="match status" value="1"/>
</dbReference>
<dbReference type="Pfam" id="PF10403">
    <property type="entry name" value="BHD_1"/>
    <property type="match status" value="1"/>
</dbReference>
<feature type="region of interest" description="Disordered" evidence="9">
    <location>
        <begin position="227"/>
        <end position="254"/>
    </location>
</feature>
<dbReference type="Gene3D" id="3.90.260.10">
    <property type="entry name" value="Transglutaminase-like"/>
    <property type="match status" value="2"/>
</dbReference>
<comment type="subcellular location">
    <subcellularLocation>
        <location evidence="1">Nucleus</location>
    </subcellularLocation>
</comment>
<gene>
    <name evidence="13" type="ORF">HHI36_001007</name>
</gene>
<feature type="domain" description="Rad4 beta-hairpin" evidence="10">
    <location>
        <begin position="1080"/>
        <end position="1132"/>
    </location>
</feature>
<dbReference type="InterPro" id="IPR018026">
    <property type="entry name" value="DNA_repair_Rad4-like"/>
</dbReference>
<feature type="compositionally biased region" description="Basic and acidic residues" evidence="9">
    <location>
        <begin position="494"/>
        <end position="507"/>
    </location>
</feature>
<dbReference type="SMART" id="SM01032">
    <property type="entry name" value="BHD_3"/>
    <property type="match status" value="1"/>
</dbReference>
<evidence type="ECO:0000313" key="14">
    <source>
        <dbReference type="Proteomes" id="UP001516400"/>
    </source>
</evidence>
<feature type="compositionally biased region" description="Polar residues" evidence="9">
    <location>
        <begin position="674"/>
        <end position="687"/>
    </location>
</feature>
<feature type="compositionally biased region" description="Low complexity" evidence="9">
    <location>
        <begin position="512"/>
        <end position="526"/>
    </location>
</feature>
<keyword evidence="7" id="KW-0539">Nucleus</keyword>
<dbReference type="GO" id="GO:0003677">
    <property type="term" value="F:DNA binding"/>
    <property type="evidence" value="ECO:0007669"/>
    <property type="project" value="UniProtKB-KW"/>
</dbReference>
<feature type="compositionally biased region" description="Basic and acidic residues" evidence="9">
    <location>
        <begin position="564"/>
        <end position="596"/>
    </location>
</feature>
<accession>A0ABD2P717</accession>
<feature type="region of interest" description="Disordered" evidence="9">
    <location>
        <begin position="883"/>
        <end position="910"/>
    </location>
</feature>
<proteinExistence type="inferred from homology"/>
<feature type="compositionally biased region" description="Basic and acidic residues" evidence="9">
    <location>
        <begin position="35"/>
        <end position="49"/>
    </location>
</feature>
<evidence type="ECO:0000256" key="5">
    <source>
        <dbReference type="ARBA" id="ARBA00023125"/>
    </source>
</evidence>
<dbReference type="InterPro" id="IPR018327">
    <property type="entry name" value="BHD_2"/>
</dbReference>
<evidence type="ECO:0000259" key="10">
    <source>
        <dbReference type="SMART" id="SM01030"/>
    </source>
</evidence>
<evidence type="ECO:0000256" key="4">
    <source>
        <dbReference type="ARBA" id="ARBA00022763"/>
    </source>
</evidence>
<dbReference type="Proteomes" id="UP001516400">
    <property type="component" value="Unassembled WGS sequence"/>
</dbReference>
<feature type="compositionally biased region" description="Basic and acidic residues" evidence="9">
    <location>
        <begin position="616"/>
        <end position="630"/>
    </location>
</feature>
<dbReference type="GO" id="GO:0005634">
    <property type="term" value="C:nucleus"/>
    <property type="evidence" value="ECO:0007669"/>
    <property type="project" value="UniProtKB-SubCell"/>
</dbReference>
<feature type="region of interest" description="Disordered" evidence="9">
    <location>
        <begin position="939"/>
        <end position="973"/>
    </location>
</feature>
<feature type="compositionally biased region" description="Polar residues" evidence="9">
    <location>
        <begin position="638"/>
        <end position="658"/>
    </location>
</feature>
<dbReference type="SMART" id="SM01031">
    <property type="entry name" value="BHD_2"/>
    <property type="match status" value="1"/>
</dbReference>
<dbReference type="Gene3D" id="3.30.70.2460">
    <property type="entry name" value="Rad4, beta-hairpin domain BHD3"/>
    <property type="match status" value="1"/>
</dbReference>
<dbReference type="NCBIfam" id="TIGR00605">
    <property type="entry name" value="rad4"/>
    <property type="match status" value="1"/>
</dbReference>
<feature type="compositionally biased region" description="Basic and acidic residues" evidence="9">
    <location>
        <begin position="800"/>
        <end position="814"/>
    </location>
</feature>
<evidence type="ECO:0000256" key="2">
    <source>
        <dbReference type="ARBA" id="ARBA00009525"/>
    </source>
</evidence>
<feature type="domain" description="Rad4 beta-hairpin" evidence="12">
    <location>
        <begin position="1197"/>
        <end position="1271"/>
    </location>
</feature>
<dbReference type="Pfam" id="PF10405">
    <property type="entry name" value="BHD_3"/>
    <property type="match status" value="1"/>
</dbReference>
<feature type="coiled-coil region" evidence="8">
    <location>
        <begin position="171"/>
        <end position="198"/>
    </location>
</feature>
<name>A0ABD2P717_9CUCU</name>
<feature type="compositionally biased region" description="Low complexity" evidence="9">
    <location>
        <begin position="227"/>
        <end position="246"/>
    </location>
</feature>
<dbReference type="GO" id="GO:0006281">
    <property type="term" value="P:DNA repair"/>
    <property type="evidence" value="ECO:0007669"/>
    <property type="project" value="UniProtKB-KW"/>
</dbReference>
<dbReference type="SMART" id="SM01030">
    <property type="entry name" value="BHD_1"/>
    <property type="match status" value="1"/>
</dbReference>
<evidence type="ECO:0000259" key="11">
    <source>
        <dbReference type="SMART" id="SM01031"/>
    </source>
</evidence>
<dbReference type="InterPro" id="IPR018328">
    <property type="entry name" value="Rad4_beta-hairpin_dom3"/>
</dbReference>
<feature type="compositionally biased region" description="Polar residues" evidence="9">
    <location>
        <begin position="21"/>
        <end position="34"/>
    </location>
</feature>
<feature type="domain" description="Rad4 beta-hairpin" evidence="11">
    <location>
        <begin position="1134"/>
        <end position="1190"/>
    </location>
</feature>
<dbReference type="FunFam" id="2.20.20.110:FF:000001">
    <property type="entry name" value="DNA repair protein complementing XP-C cells"/>
    <property type="match status" value="1"/>
</dbReference>
<sequence length="1358" mass="155554">MLRRSLRSMKGTKDTEPPDSIQDSSTNSKKNSLSMRDRESLETIKKNESSNKVFKKTKRKIRDSSSSESDIEDYLQPIDKIDLNSSFFNIENNKEDVSAFNKIEKEIFSGVSVSRLSDSESSDDDHKEETSVGSKEISTILENNKPYTNEEDLMKSLKEGDEVARLNFQKLKEYTKKIEEAKESVEKYKAKHAKKTANVELKTDDKIKIEDLLAAGESKLDQSEFSVNTTVSSSQHSSSYETYSGSEQEDWEEINEKENVENVSLPKKELEIVVEMPSTVKKKKGDDFLCAIKRRLNRRRKENQVLIHKVHLLCWIGHGNYVNSILNDQNMMGLGLSLIPSEKCYPSGRIDLDYLEQILKWYKKTIKIVEKVSSKHKSLNEALTEQIDKKEANSKKMLVLIFIIILRALGIECRLILSLQVEPLRPPSSDLHFLGNQSDSKKKKAQEDNPKNLTETKQKLKVDDSIAKVVSAELSVEMKKSIIKEKLNLKRGGKNEKSTLDEKKLNKELAAGTKSSNNYSSSSKGGKSLDNKSENKKEKYIVNTGNDKKTPRQSTSTSRTAGVKRSEKHIDSSSRKETVKKSQNIKRDDKMKEKQIPTRASDSKSVLPKSEIQESQGKKYSKDAKHEAQARMRKNTRSKSPINNSHKNVRSKSTSMSKVNLEITDGKSGKVRSKSTSDCVKNRQTIPQVDGSAADNIKEFKGFEKPTSREKTLNANFEDFYSQVYNQISEGIVKNQHSVRISQLDGTADEATTSKPNLKNLKKSSNENSENCRSRSHRHTKKLNYATASSSDSDDYFEESPTKKIKVSEREKIVKGRKSTNSKSERTSRSGAHLSVNQTRKINLQKLKDVKNENVNPLDNSSTKTMDVTKDIMQLIKGRIAEQKQVSKSRMVKKRPVKKDYDSDDSDYVPEVIKKKHKSESDNEFCPKMKVKKRVEVHKVKKIKKPKESNSRKVISSDSEYTEEEETKKPDAKKKKGNDIWLEVFLETEEKWISVDVIFGQVHCINELYSRASHPVSYVLAWSNNNYIKDITKRYCQNYNTVTRKLRTDSQWWEQTLKPFLGPKNARDKEEDDELDRQQLDKPLPTTISEYKNHPLYALERHLLKFEALYPPNLPQLGFVRNEPVYSRDCVYICHSRDIWLKQAKVVKLGEKPYKIVKARPKYDKLSNTMITDQNLEIFGPWQVEDYDPPTAENGVVPRNAFGNVDLFKSSMLPKKCVHLQLPGLNKIARRMNIDCASAIVGFDYHGGWSHPVYDGFVVCEEFEDELVAAWNIEQEEIEKKEQEKYEKRVYGNWKKLIKGLFIRERLKAKYGFGQEDEQTTSTSSSNGGKEKKTSKGPTFCTKKRRRISSDSSDDDKK</sequence>
<dbReference type="InterPro" id="IPR042488">
    <property type="entry name" value="Rad4_BHD3_sf"/>
</dbReference>
<keyword evidence="14" id="KW-1185">Reference proteome</keyword>
<feature type="compositionally biased region" description="Basic and acidic residues" evidence="9">
    <location>
        <begin position="445"/>
        <end position="456"/>
    </location>
</feature>
<keyword evidence="6" id="KW-0234">DNA repair</keyword>
<dbReference type="InterPro" id="IPR036985">
    <property type="entry name" value="Transglutaminase-like_sf"/>
</dbReference>
<feature type="region of interest" description="Disordered" evidence="9">
    <location>
        <begin position="1"/>
        <end position="75"/>
    </location>
</feature>
<feature type="region of interest" description="Disordered" evidence="9">
    <location>
        <begin position="430"/>
        <end position="456"/>
    </location>
</feature>
<evidence type="ECO:0000256" key="7">
    <source>
        <dbReference type="ARBA" id="ARBA00023242"/>
    </source>
</evidence>
<dbReference type="SUPFAM" id="SSF54001">
    <property type="entry name" value="Cysteine proteinases"/>
    <property type="match status" value="1"/>
</dbReference>
<comment type="caution">
    <text evidence="13">The sequence shown here is derived from an EMBL/GenBank/DDBJ whole genome shotgun (WGS) entry which is preliminary data.</text>
</comment>
<feature type="region of interest" description="Disordered" evidence="9">
    <location>
        <begin position="1314"/>
        <end position="1358"/>
    </location>
</feature>
<dbReference type="InterPro" id="IPR004583">
    <property type="entry name" value="DNA_repair_Rad4"/>
</dbReference>
<keyword evidence="5" id="KW-0238">DNA-binding</keyword>
<dbReference type="InterPro" id="IPR018326">
    <property type="entry name" value="Rad4_beta-hairpin_dom1"/>
</dbReference>
<dbReference type="Pfam" id="PF03835">
    <property type="entry name" value="Rad4"/>
    <property type="match status" value="1"/>
</dbReference>
<keyword evidence="3" id="KW-0597">Phosphoprotein</keyword>
<organism evidence="13 14">
    <name type="scientific">Cryptolaemus montrouzieri</name>
    <dbReference type="NCBI Taxonomy" id="559131"/>
    <lineage>
        <taxon>Eukaryota</taxon>
        <taxon>Metazoa</taxon>
        <taxon>Ecdysozoa</taxon>
        <taxon>Arthropoda</taxon>
        <taxon>Hexapoda</taxon>
        <taxon>Insecta</taxon>
        <taxon>Pterygota</taxon>
        <taxon>Neoptera</taxon>
        <taxon>Endopterygota</taxon>
        <taxon>Coleoptera</taxon>
        <taxon>Polyphaga</taxon>
        <taxon>Cucujiformia</taxon>
        <taxon>Coccinelloidea</taxon>
        <taxon>Coccinellidae</taxon>
        <taxon>Scymninae</taxon>
        <taxon>Scymnini</taxon>
        <taxon>Cryptolaemus</taxon>
    </lineage>
</organism>
<reference evidence="13 14" key="1">
    <citation type="journal article" date="2021" name="BMC Biol.">
        <title>Horizontally acquired antibacterial genes associated with adaptive radiation of ladybird beetles.</title>
        <authorList>
            <person name="Li H.S."/>
            <person name="Tang X.F."/>
            <person name="Huang Y.H."/>
            <person name="Xu Z.Y."/>
            <person name="Chen M.L."/>
            <person name="Du X.Y."/>
            <person name="Qiu B.Y."/>
            <person name="Chen P.T."/>
            <person name="Zhang W."/>
            <person name="Slipinski A."/>
            <person name="Escalona H.E."/>
            <person name="Waterhouse R.M."/>
            <person name="Zwick A."/>
            <person name="Pang H."/>
        </authorList>
    </citation>
    <scope>NUCLEOTIDE SEQUENCE [LARGE SCALE GENOMIC DNA]</scope>
    <source>
        <strain evidence="13">SYSU2018</strain>
    </source>
</reference>
<evidence type="ECO:0000256" key="3">
    <source>
        <dbReference type="ARBA" id="ARBA00022553"/>
    </source>
</evidence>
<evidence type="ECO:0000256" key="6">
    <source>
        <dbReference type="ARBA" id="ARBA00023204"/>
    </source>
</evidence>
<feature type="region of interest" description="Disordered" evidence="9">
    <location>
        <begin position="113"/>
        <end position="146"/>
    </location>
</feature>
<evidence type="ECO:0000256" key="1">
    <source>
        <dbReference type="ARBA" id="ARBA00004123"/>
    </source>
</evidence>
<dbReference type="InterPro" id="IPR038765">
    <property type="entry name" value="Papain-like_cys_pep_sf"/>
</dbReference>
<keyword evidence="4" id="KW-0227">DNA damage</keyword>
<feature type="compositionally biased region" description="Basic and acidic residues" evidence="9">
    <location>
        <begin position="527"/>
        <end position="550"/>
    </location>
</feature>
<dbReference type="FunFam" id="3.30.70.2460:FF:000001">
    <property type="entry name" value="DNA repair protein Rad4 family"/>
    <property type="match status" value="1"/>
</dbReference>
<evidence type="ECO:0000256" key="9">
    <source>
        <dbReference type="SAM" id="MobiDB-lite"/>
    </source>
</evidence>
<evidence type="ECO:0000259" key="12">
    <source>
        <dbReference type="SMART" id="SM01032"/>
    </source>
</evidence>
<feature type="region of interest" description="Disordered" evidence="9">
    <location>
        <begin position="745"/>
        <end position="836"/>
    </location>
</feature>
<keyword evidence="8" id="KW-0175">Coiled coil</keyword>
<evidence type="ECO:0000256" key="8">
    <source>
        <dbReference type="SAM" id="Coils"/>
    </source>
</evidence>
<dbReference type="InterPro" id="IPR018325">
    <property type="entry name" value="Rad4/PNGase_transGLS-fold"/>
</dbReference>
<dbReference type="Gene3D" id="2.20.20.110">
    <property type="entry name" value="Rad4, beta-hairpin domain BHD1"/>
    <property type="match status" value="1"/>
</dbReference>